<evidence type="ECO:0000313" key="9">
    <source>
        <dbReference type="EMBL" id="NKY49751.1"/>
    </source>
</evidence>
<evidence type="ECO:0000256" key="3">
    <source>
        <dbReference type="ARBA" id="ARBA00022475"/>
    </source>
</evidence>
<dbReference type="PANTHER" id="PTHR30353:SF0">
    <property type="entry name" value="TRANSMEMBRANE PROTEIN"/>
    <property type="match status" value="1"/>
</dbReference>
<feature type="transmembrane region" description="Helical" evidence="7">
    <location>
        <begin position="177"/>
        <end position="195"/>
    </location>
</feature>
<evidence type="ECO:0000256" key="5">
    <source>
        <dbReference type="ARBA" id="ARBA00022989"/>
    </source>
</evidence>
<feature type="transmembrane region" description="Helical" evidence="7">
    <location>
        <begin position="150"/>
        <end position="171"/>
    </location>
</feature>
<keyword evidence="10" id="KW-1185">Reference proteome</keyword>
<keyword evidence="6 7" id="KW-0472">Membrane</keyword>
<dbReference type="Pfam" id="PF09335">
    <property type="entry name" value="VTT_dom"/>
    <property type="match status" value="1"/>
</dbReference>
<gene>
    <name evidence="9" type="ORF">HGA08_05920</name>
</gene>
<feature type="transmembrane region" description="Helical" evidence="7">
    <location>
        <begin position="60"/>
        <end position="82"/>
    </location>
</feature>
<keyword evidence="3 7" id="KW-1003">Cell membrane</keyword>
<protein>
    <submittedName>
        <fullName evidence="9">DedA family protein</fullName>
    </submittedName>
</protein>
<dbReference type="EMBL" id="JAAXOP010000002">
    <property type="protein sequence ID" value="NKY49751.1"/>
    <property type="molecule type" value="Genomic_DNA"/>
</dbReference>
<proteinExistence type="inferred from homology"/>
<evidence type="ECO:0000256" key="2">
    <source>
        <dbReference type="ARBA" id="ARBA00010792"/>
    </source>
</evidence>
<dbReference type="GO" id="GO:0005886">
    <property type="term" value="C:plasma membrane"/>
    <property type="evidence" value="ECO:0007669"/>
    <property type="project" value="UniProtKB-SubCell"/>
</dbReference>
<evidence type="ECO:0000259" key="8">
    <source>
        <dbReference type="Pfam" id="PF09335"/>
    </source>
</evidence>
<comment type="similarity">
    <text evidence="2 7">Belongs to the DedA family.</text>
</comment>
<dbReference type="RefSeq" id="WP_067867498.1">
    <property type="nucleotide sequence ID" value="NZ_JAAXOP010000002.1"/>
</dbReference>
<evidence type="ECO:0000256" key="6">
    <source>
        <dbReference type="ARBA" id="ARBA00023136"/>
    </source>
</evidence>
<evidence type="ECO:0000313" key="10">
    <source>
        <dbReference type="Proteomes" id="UP000565711"/>
    </source>
</evidence>
<feature type="transmembrane region" description="Helical" evidence="7">
    <location>
        <begin position="21"/>
        <end position="40"/>
    </location>
</feature>
<comment type="subcellular location">
    <subcellularLocation>
        <location evidence="1 7">Cell membrane</location>
        <topology evidence="1 7">Multi-pass membrane protein</topology>
    </subcellularLocation>
</comment>
<dbReference type="InterPro" id="IPR032818">
    <property type="entry name" value="DedA-like"/>
</dbReference>
<evidence type="ECO:0000256" key="1">
    <source>
        <dbReference type="ARBA" id="ARBA00004651"/>
    </source>
</evidence>
<sequence>MAWSALNPMSGSALLSEFGALAVLLGTFAESGLVVVGFFLPGDTLIFPAGVLCANGTLVLWQVMVGAAAGAVAGAQAGYVFGKHGGRAVLARTSNHRLHATVGRGEQWLARYGPRRAIVLGRFVPMVRTVINPVAGVLEVPTAVFTRWQVVGGIAWSQSLVLLGYWLGTSIPDIDKYLLPAVGVIVVVSLLPLWFGRRGQSPE</sequence>
<reference evidence="9 10" key="1">
    <citation type="submission" date="2020-04" db="EMBL/GenBank/DDBJ databases">
        <title>MicrobeNet Type strains.</title>
        <authorList>
            <person name="Nicholson A.C."/>
        </authorList>
    </citation>
    <scope>NUCLEOTIDE SEQUENCE [LARGE SCALE GENOMIC DNA]</scope>
    <source>
        <strain evidence="9 10">JCM 12354</strain>
    </source>
</reference>
<evidence type="ECO:0000256" key="4">
    <source>
        <dbReference type="ARBA" id="ARBA00022692"/>
    </source>
</evidence>
<keyword evidence="5 7" id="KW-1133">Transmembrane helix</keyword>
<comment type="caution">
    <text evidence="9">The sequence shown here is derived from an EMBL/GenBank/DDBJ whole genome shotgun (WGS) entry which is preliminary data.</text>
</comment>
<feature type="domain" description="VTT" evidence="8">
    <location>
        <begin position="40"/>
        <end position="165"/>
    </location>
</feature>
<keyword evidence="4 7" id="KW-0812">Transmembrane</keyword>
<dbReference type="AlphaFoldDB" id="A0A846XWI6"/>
<evidence type="ECO:0000256" key="7">
    <source>
        <dbReference type="RuleBase" id="RU367016"/>
    </source>
</evidence>
<accession>A0A846XWI6</accession>
<dbReference type="InterPro" id="IPR032816">
    <property type="entry name" value="VTT_dom"/>
</dbReference>
<dbReference type="PANTHER" id="PTHR30353">
    <property type="entry name" value="INNER MEMBRANE PROTEIN DEDA-RELATED"/>
    <property type="match status" value="1"/>
</dbReference>
<organism evidence="9 10">
    <name type="scientific">Nocardia vermiculata</name>
    <dbReference type="NCBI Taxonomy" id="257274"/>
    <lineage>
        <taxon>Bacteria</taxon>
        <taxon>Bacillati</taxon>
        <taxon>Actinomycetota</taxon>
        <taxon>Actinomycetes</taxon>
        <taxon>Mycobacteriales</taxon>
        <taxon>Nocardiaceae</taxon>
        <taxon>Nocardia</taxon>
    </lineage>
</organism>
<name>A0A846XWI6_9NOCA</name>
<dbReference type="Proteomes" id="UP000565711">
    <property type="component" value="Unassembled WGS sequence"/>
</dbReference>